<dbReference type="GO" id="GO:0004523">
    <property type="term" value="F:RNA-DNA hybrid ribonuclease activity"/>
    <property type="evidence" value="ECO:0007669"/>
    <property type="project" value="InterPro"/>
</dbReference>
<dbReference type="InterPro" id="IPR012337">
    <property type="entry name" value="RNaseH-like_sf"/>
</dbReference>
<organism evidence="2 3">
    <name type="scientific">Araneus ventricosus</name>
    <name type="common">Orbweaver spider</name>
    <name type="synonym">Epeira ventricosa</name>
    <dbReference type="NCBI Taxonomy" id="182803"/>
    <lineage>
        <taxon>Eukaryota</taxon>
        <taxon>Metazoa</taxon>
        <taxon>Ecdysozoa</taxon>
        <taxon>Arthropoda</taxon>
        <taxon>Chelicerata</taxon>
        <taxon>Arachnida</taxon>
        <taxon>Araneae</taxon>
        <taxon>Araneomorphae</taxon>
        <taxon>Entelegynae</taxon>
        <taxon>Araneoidea</taxon>
        <taxon>Araneidae</taxon>
        <taxon>Araneus</taxon>
    </lineage>
</organism>
<dbReference type="InterPro" id="IPR036397">
    <property type="entry name" value="RNaseH_sf"/>
</dbReference>
<feature type="domain" description="RNase H type-1" evidence="1">
    <location>
        <begin position="243"/>
        <end position="370"/>
    </location>
</feature>
<gene>
    <name evidence="2" type="ORF">AVEN_228162_1</name>
</gene>
<keyword evidence="3" id="KW-1185">Reference proteome</keyword>
<dbReference type="EMBL" id="BGPR01000245">
    <property type="protein sequence ID" value="GBM07661.1"/>
    <property type="molecule type" value="Genomic_DNA"/>
</dbReference>
<dbReference type="OrthoDB" id="3261222at2759"/>
<dbReference type="Proteomes" id="UP000499080">
    <property type="component" value="Unassembled WGS sequence"/>
</dbReference>
<evidence type="ECO:0000313" key="3">
    <source>
        <dbReference type="Proteomes" id="UP000499080"/>
    </source>
</evidence>
<dbReference type="Pfam" id="PF00075">
    <property type="entry name" value="RNase_H"/>
    <property type="match status" value="1"/>
</dbReference>
<reference evidence="2 3" key="1">
    <citation type="journal article" date="2019" name="Sci. Rep.">
        <title>Orb-weaving spider Araneus ventricosus genome elucidates the spidroin gene catalogue.</title>
        <authorList>
            <person name="Kono N."/>
            <person name="Nakamura H."/>
            <person name="Ohtoshi R."/>
            <person name="Moran D.A.P."/>
            <person name="Shinohara A."/>
            <person name="Yoshida Y."/>
            <person name="Fujiwara M."/>
            <person name="Mori M."/>
            <person name="Tomita M."/>
            <person name="Arakawa K."/>
        </authorList>
    </citation>
    <scope>NUCLEOTIDE SEQUENCE [LARGE SCALE GENOMIC DNA]</scope>
</reference>
<protein>
    <recommendedName>
        <fullName evidence="1">RNase H type-1 domain-containing protein</fullName>
    </recommendedName>
</protein>
<evidence type="ECO:0000259" key="1">
    <source>
        <dbReference type="PROSITE" id="PS50879"/>
    </source>
</evidence>
<sequence>MNSSCDTVLCFLHIRRTHRSKATAQAALTKFQHWTDKHQLKVSTEKSTTILISRLVSGPRVKWDNQIIKRSTSLKYLGVIIDNKLNWADHLINTKTKLTHLHQKITIIAGTNWGLNKDLRRRLYKTVAERMILHGAAAWAYPLSARQSRLLNSIQRKFLLNITGAYSTTPTAALQVIEGILPLNIKAEQEAAYVRTARLRKTSNYNNINFNPNNYEDGTTSTKFHPAIFQLEDRISLKKQFFPVPGLNIFTDGSKIEDKTGSAFCVMEEDTTKYELMAQLSPFNTVFQAELLAIQEACLWASKTNQQIKVWSDSESSLHSIASIDTKSPIAQQTQEILLKSTNIKLGWIKAHVGHSGNEAVDVLVTGHGPFPTYLKRFNIRSSDSCGCGKLGNPLHYATSCLFTTSYHLTKPSADLEPLWWKRVMNNNNSRAKIKKLMHFIAENETLLFPKDGDN</sequence>
<dbReference type="Gene3D" id="3.30.420.10">
    <property type="entry name" value="Ribonuclease H-like superfamily/Ribonuclease H"/>
    <property type="match status" value="1"/>
</dbReference>
<dbReference type="InterPro" id="IPR002156">
    <property type="entry name" value="RNaseH_domain"/>
</dbReference>
<dbReference type="SUPFAM" id="SSF53098">
    <property type="entry name" value="Ribonuclease H-like"/>
    <property type="match status" value="1"/>
</dbReference>
<dbReference type="GO" id="GO:0003676">
    <property type="term" value="F:nucleic acid binding"/>
    <property type="evidence" value="ECO:0007669"/>
    <property type="project" value="InterPro"/>
</dbReference>
<dbReference type="CDD" id="cd09276">
    <property type="entry name" value="Rnase_HI_RT_non_LTR"/>
    <property type="match status" value="1"/>
</dbReference>
<accession>A0A4Y2CT75</accession>
<proteinExistence type="predicted"/>
<dbReference type="AlphaFoldDB" id="A0A4Y2CT75"/>
<comment type="caution">
    <text evidence="2">The sequence shown here is derived from an EMBL/GenBank/DDBJ whole genome shotgun (WGS) entry which is preliminary data.</text>
</comment>
<name>A0A4Y2CT75_ARAVE</name>
<evidence type="ECO:0000313" key="2">
    <source>
        <dbReference type="EMBL" id="GBM07661.1"/>
    </source>
</evidence>
<dbReference type="PROSITE" id="PS50879">
    <property type="entry name" value="RNASE_H_1"/>
    <property type="match status" value="1"/>
</dbReference>